<protein>
    <submittedName>
        <fullName evidence="2">ComF family protein</fullName>
    </submittedName>
</protein>
<reference evidence="3" key="1">
    <citation type="journal article" date="2019" name="Int. J. Syst. Evol. Microbiol.">
        <title>The Global Catalogue of Microorganisms (GCM) 10K type strain sequencing project: providing services to taxonomists for standard genome sequencing and annotation.</title>
        <authorList>
            <consortium name="The Broad Institute Genomics Platform"/>
            <consortium name="The Broad Institute Genome Sequencing Center for Infectious Disease"/>
            <person name="Wu L."/>
            <person name="Ma J."/>
        </authorList>
    </citation>
    <scope>NUCLEOTIDE SEQUENCE [LARGE SCALE GENOMIC DNA]</scope>
    <source>
        <strain evidence="3">PCU 280</strain>
    </source>
</reference>
<dbReference type="PANTHER" id="PTHR47505">
    <property type="entry name" value="DNA UTILIZATION PROTEIN YHGH"/>
    <property type="match status" value="1"/>
</dbReference>
<dbReference type="CDD" id="cd06223">
    <property type="entry name" value="PRTases_typeI"/>
    <property type="match status" value="1"/>
</dbReference>
<dbReference type="InterPro" id="IPR051910">
    <property type="entry name" value="ComF/GntX_DNA_util-trans"/>
</dbReference>
<evidence type="ECO:0000313" key="3">
    <source>
        <dbReference type="Proteomes" id="UP001596233"/>
    </source>
</evidence>
<dbReference type="EMBL" id="JBHSTE010000008">
    <property type="protein sequence ID" value="MFC6334909.1"/>
    <property type="molecule type" value="Genomic_DNA"/>
</dbReference>
<dbReference type="Gene3D" id="3.40.50.2020">
    <property type="match status" value="1"/>
</dbReference>
<dbReference type="PANTHER" id="PTHR47505:SF1">
    <property type="entry name" value="DNA UTILIZATION PROTEIN YHGH"/>
    <property type="match status" value="1"/>
</dbReference>
<dbReference type="InterPro" id="IPR000836">
    <property type="entry name" value="PRTase_dom"/>
</dbReference>
<sequence length="286" mass="32820">MKLKAFDMMQWLQPKRDVCVVCSKMIGRARIQEDVDPFHVKELNKRLCADCVDQIAWIRNVQCMHCGRAQRCPDCLIRSDSALWMNRSAVVYQSAMKEWLHRYKFQGDERLTPILGAMLMPAVERLSAQLIRKENLEDQWRRSKLPALKWLQKTGSACWDGVTSVPVSETRYRERGFNQAEQLARIVSEKAQIPYVELLVRSTHHVDARQSHQGRGARFQGLSSRYHVSVSAINTWLRLKHRNASLKLLLIDDVYTTGNTIHACADAIAEVCPFPVTIASATWARS</sequence>
<keyword evidence="3" id="KW-1185">Reference proteome</keyword>
<accession>A0ABW1V8X3</accession>
<dbReference type="SUPFAM" id="SSF53271">
    <property type="entry name" value="PRTase-like"/>
    <property type="match status" value="1"/>
</dbReference>
<name>A0ABW1V8X3_9BACL</name>
<gene>
    <name evidence="2" type="ORF">ACFP56_19945</name>
</gene>
<comment type="caution">
    <text evidence="2">The sequence shown here is derived from an EMBL/GenBank/DDBJ whole genome shotgun (WGS) entry which is preliminary data.</text>
</comment>
<comment type="similarity">
    <text evidence="1">Belongs to the ComF/GntX family.</text>
</comment>
<evidence type="ECO:0000313" key="2">
    <source>
        <dbReference type="EMBL" id="MFC6334909.1"/>
    </source>
</evidence>
<proteinExistence type="inferred from homology"/>
<dbReference type="InterPro" id="IPR029057">
    <property type="entry name" value="PRTase-like"/>
</dbReference>
<evidence type="ECO:0000256" key="1">
    <source>
        <dbReference type="ARBA" id="ARBA00008007"/>
    </source>
</evidence>
<organism evidence="2 3">
    <name type="scientific">Paenibacillus septentrionalis</name>
    <dbReference type="NCBI Taxonomy" id="429342"/>
    <lineage>
        <taxon>Bacteria</taxon>
        <taxon>Bacillati</taxon>
        <taxon>Bacillota</taxon>
        <taxon>Bacilli</taxon>
        <taxon>Bacillales</taxon>
        <taxon>Paenibacillaceae</taxon>
        <taxon>Paenibacillus</taxon>
    </lineage>
</organism>
<dbReference type="RefSeq" id="WP_379237927.1">
    <property type="nucleotide sequence ID" value="NZ_JBHSTE010000008.1"/>
</dbReference>
<dbReference type="Proteomes" id="UP001596233">
    <property type="component" value="Unassembled WGS sequence"/>
</dbReference>